<organism evidence="1 2">
    <name type="scientific">Durusdinium trenchii</name>
    <dbReference type="NCBI Taxonomy" id="1381693"/>
    <lineage>
        <taxon>Eukaryota</taxon>
        <taxon>Sar</taxon>
        <taxon>Alveolata</taxon>
        <taxon>Dinophyceae</taxon>
        <taxon>Suessiales</taxon>
        <taxon>Symbiodiniaceae</taxon>
        <taxon>Durusdinium</taxon>
    </lineage>
</organism>
<dbReference type="EMBL" id="CAXAMN010022472">
    <property type="protein sequence ID" value="CAK9069668.1"/>
    <property type="molecule type" value="Genomic_DNA"/>
</dbReference>
<sequence>MAVLVNYVMPQSAEQNLQTAWAYLRQYMNRLSMFLRAAGKFPKLRGKGSEIRHFGKALLSLWSKEMNVHLSLHKKNLLMLQLNVELEDTITEFKEEFSFPPGIAQRFEEACSQMLLLLTQIAEHYLQEDIKYFDITSKCHMVQELAIMSKCISPRVVWVFAGEDQMQKMQSIAQTCTRGNKVPQQSVKLCRHYRLALHFLFEEQCVGL</sequence>
<proteinExistence type="predicted"/>
<name>A0ABP0P1Y9_9DINO</name>
<protein>
    <submittedName>
        <fullName evidence="1">Uncharacterized protein</fullName>
    </submittedName>
</protein>
<keyword evidence="2" id="KW-1185">Reference proteome</keyword>
<evidence type="ECO:0000313" key="2">
    <source>
        <dbReference type="Proteomes" id="UP001642484"/>
    </source>
</evidence>
<dbReference type="Proteomes" id="UP001642484">
    <property type="component" value="Unassembled WGS sequence"/>
</dbReference>
<evidence type="ECO:0000313" key="1">
    <source>
        <dbReference type="EMBL" id="CAK9069668.1"/>
    </source>
</evidence>
<reference evidence="1 2" key="1">
    <citation type="submission" date="2024-02" db="EMBL/GenBank/DDBJ databases">
        <authorList>
            <person name="Chen Y."/>
            <person name="Shah S."/>
            <person name="Dougan E. K."/>
            <person name="Thang M."/>
            <person name="Chan C."/>
        </authorList>
    </citation>
    <scope>NUCLEOTIDE SEQUENCE [LARGE SCALE GENOMIC DNA]</scope>
</reference>
<gene>
    <name evidence="1" type="ORF">CCMP2556_LOCUS34259</name>
</gene>
<comment type="caution">
    <text evidence="1">The sequence shown here is derived from an EMBL/GenBank/DDBJ whole genome shotgun (WGS) entry which is preliminary data.</text>
</comment>
<accession>A0ABP0P1Y9</accession>